<feature type="transmembrane region" description="Helical" evidence="2">
    <location>
        <begin position="107"/>
        <end position="123"/>
    </location>
</feature>
<feature type="compositionally biased region" description="Low complexity" evidence="1">
    <location>
        <begin position="9"/>
        <end position="28"/>
    </location>
</feature>
<keyword evidence="2" id="KW-1133">Transmembrane helix</keyword>
<dbReference type="Proteomes" id="UP000077266">
    <property type="component" value="Unassembled WGS sequence"/>
</dbReference>
<feature type="compositionally biased region" description="Polar residues" evidence="1">
    <location>
        <begin position="58"/>
        <end position="68"/>
    </location>
</feature>
<sequence>MSVAASNFMASMPALSRASSSDSVDSAPPRTPPAVDSQPRIFGVDNISLPIVEDGKSSESQQPTQNITALHPPRKTQSPEDSEREFLAEFQAIKERCITRPAPPRSVFFKLLTGIYNLLFILWNIKDFAMQAVAVAQLAFYGATVVFKMRRGTFKPATTLSGWLFEAFCSLLAVFIWRFAILMTKLGLICVLVAWIYRVYFS</sequence>
<evidence type="ECO:0000313" key="5">
    <source>
        <dbReference type="Proteomes" id="UP000077266"/>
    </source>
</evidence>
<protein>
    <submittedName>
        <fullName evidence="4">Uncharacterized protein</fullName>
    </submittedName>
</protein>
<dbReference type="AlphaFoldDB" id="A0A165EW24"/>
<evidence type="ECO:0000313" key="4">
    <source>
        <dbReference type="EMBL" id="KZV87818.1"/>
    </source>
</evidence>
<reference evidence="4 5" key="1">
    <citation type="journal article" date="2016" name="Mol. Biol. Evol.">
        <title>Comparative Genomics of Early-Diverging Mushroom-Forming Fungi Provides Insights into the Origins of Lignocellulose Decay Capabilities.</title>
        <authorList>
            <person name="Nagy L.G."/>
            <person name="Riley R."/>
            <person name="Tritt A."/>
            <person name="Adam C."/>
            <person name="Daum C."/>
            <person name="Floudas D."/>
            <person name="Sun H."/>
            <person name="Yadav J.S."/>
            <person name="Pangilinan J."/>
            <person name="Larsson K.H."/>
            <person name="Matsuura K."/>
            <person name="Barry K."/>
            <person name="Labutti K."/>
            <person name="Kuo R."/>
            <person name="Ohm R.A."/>
            <person name="Bhattacharya S.S."/>
            <person name="Shirouzu T."/>
            <person name="Yoshinaga Y."/>
            <person name="Martin F.M."/>
            <person name="Grigoriev I.V."/>
            <person name="Hibbett D.S."/>
        </authorList>
    </citation>
    <scope>NUCLEOTIDE SEQUENCE [LARGE SCALE GENOMIC DNA]</scope>
    <source>
        <strain evidence="4 5">HHB12029</strain>
    </source>
</reference>
<evidence type="ECO:0000256" key="1">
    <source>
        <dbReference type="SAM" id="MobiDB-lite"/>
    </source>
</evidence>
<keyword evidence="5" id="KW-1185">Reference proteome</keyword>
<organism evidence="4 5">
    <name type="scientific">Exidia glandulosa HHB12029</name>
    <dbReference type="NCBI Taxonomy" id="1314781"/>
    <lineage>
        <taxon>Eukaryota</taxon>
        <taxon>Fungi</taxon>
        <taxon>Dikarya</taxon>
        <taxon>Basidiomycota</taxon>
        <taxon>Agaricomycotina</taxon>
        <taxon>Agaricomycetes</taxon>
        <taxon>Auriculariales</taxon>
        <taxon>Exidiaceae</taxon>
        <taxon>Exidia</taxon>
    </lineage>
</organism>
<accession>A0A165EW24</accession>
<keyword evidence="2" id="KW-0472">Membrane</keyword>
<name>A0A165EW24_EXIGL</name>
<feature type="transmembrane region" description="Helical" evidence="2">
    <location>
        <begin position="183"/>
        <end position="201"/>
    </location>
</feature>
<dbReference type="EMBL" id="KV426115">
    <property type="protein sequence ID" value="KZV87818.1"/>
    <property type="molecule type" value="Genomic_DNA"/>
</dbReference>
<evidence type="ECO:0000256" key="2">
    <source>
        <dbReference type="SAM" id="Phobius"/>
    </source>
</evidence>
<feature type="transmembrane region" description="Helical" evidence="2">
    <location>
        <begin position="129"/>
        <end position="147"/>
    </location>
</feature>
<evidence type="ECO:0000313" key="3">
    <source>
        <dbReference type="EMBL" id="KZV78389.1"/>
    </source>
</evidence>
<dbReference type="EMBL" id="KV426921">
    <property type="protein sequence ID" value="KZV78389.1"/>
    <property type="molecule type" value="Genomic_DNA"/>
</dbReference>
<feature type="transmembrane region" description="Helical" evidence="2">
    <location>
        <begin position="159"/>
        <end position="177"/>
    </location>
</feature>
<keyword evidence="2" id="KW-0812">Transmembrane</keyword>
<proteinExistence type="predicted"/>
<feature type="region of interest" description="Disordered" evidence="1">
    <location>
        <begin position="1"/>
        <end position="81"/>
    </location>
</feature>
<gene>
    <name evidence="4" type="ORF">EXIGLDRAFT_773294</name>
    <name evidence="3" type="ORF">EXIGLDRAFT_783902</name>
</gene>